<dbReference type="EMBL" id="ML119129">
    <property type="protein sequence ID" value="RPB12368.1"/>
    <property type="molecule type" value="Genomic_DNA"/>
</dbReference>
<proteinExistence type="predicted"/>
<evidence type="ECO:0000313" key="2">
    <source>
        <dbReference type="EMBL" id="RPB12368.1"/>
    </source>
</evidence>
<accession>A0A3N4KS83</accession>
<organism evidence="2 3">
    <name type="scientific">Morchella conica CCBAS932</name>
    <dbReference type="NCBI Taxonomy" id="1392247"/>
    <lineage>
        <taxon>Eukaryota</taxon>
        <taxon>Fungi</taxon>
        <taxon>Dikarya</taxon>
        <taxon>Ascomycota</taxon>
        <taxon>Pezizomycotina</taxon>
        <taxon>Pezizomycetes</taxon>
        <taxon>Pezizales</taxon>
        <taxon>Morchellaceae</taxon>
        <taxon>Morchella</taxon>
    </lineage>
</organism>
<gene>
    <name evidence="2" type="ORF">P167DRAFT_574416</name>
</gene>
<protein>
    <submittedName>
        <fullName evidence="2">Uncharacterized protein</fullName>
    </submittedName>
</protein>
<dbReference type="AlphaFoldDB" id="A0A3N4KS83"/>
<dbReference type="OrthoDB" id="5395627at2759"/>
<evidence type="ECO:0000256" key="1">
    <source>
        <dbReference type="SAM" id="MobiDB-lite"/>
    </source>
</evidence>
<evidence type="ECO:0000313" key="3">
    <source>
        <dbReference type="Proteomes" id="UP000277580"/>
    </source>
</evidence>
<dbReference type="InParanoid" id="A0A3N4KS83"/>
<reference evidence="2 3" key="1">
    <citation type="journal article" date="2018" name="Nat. Ecol. Evol.">
        <title>Pezizomycetes genomes reveal the molecular basis of ectomycorrhizal truffle lifestyle.</title>
        <authorList>
            <person name="Murat C."/>
            <person name="Payen T."/>
            <person name="Noel B."/>
            <person name="Kuo A."/>
            <person name="Morin E."/>
            <person name="Chen J."/>
            <person name="Kohler A."/>
            <person name="Krizsan K."/>
            <person name="Balestrini R."/>
            <person name="Da Silva C."/>
            <person name="Montanini B."/>
            <person name="Hainaut M."/>
            <person name="Levati E."/>
            <person name="Barry K.W."/>
            <person name="Belfiori B."/>
            <person name="Cichocki N."/>
            <person name="Clum A."/>
            <person name="Dockter R.B."/>
            <person name="Fauchery L."/>
            <person name="Guy J."/>
            <person name="Iotti M."/>
            <person name="Le Tacon F."/>
            <person name="Lindquist E.A."/>
            <person name="Lipzen A."/>
            <person name="Malagnac F."/>
            <person name="Mello A."/>
            <person name="Molinier V."/>
            <person name="Miyauchi S."/>
            <person name="Poulain J."/>
            <person name="Riccioni C."/>
            <person name="Rubini A."/>
            <person name="Sitrit Y."/>
            <person name="Splivallo R."/>
            <person name="Traeger S."/>
            <person name="Wang M."/>
            <person name="Zifcakova L."/>
            <person name="Wipf D."/>
            <person name="Zambonelli A."/>
            <person name="Paolocci F."/>
            <person name="Nowrousian M."/>
            <person name="Ottonello S."/>
            <person name="Baldrian P."/>
            <person name="Spatafora J.W."/>
            <person name="Henrissat B."/>
            <person name="Nagy L.G."/>
            <person name="Aury J.M."/>
            <person name="Wincker P."/>
            <person name="Grigoriev I.V."/>
            <person name="Bonfante P."/>
            <person name="Martin F.M."/>
        </authorList>
    </citation>
    <scope>NUCLEOTIDE SEQUENCE [LARGE SCALE GENOMIC DNA]</scope>
    <source>
        <strain evidence="2 3">CCBAS932</strain>
    </source>
</reference>
<feature type="region of interest" description="Disordered" evidence="1">
    <location>
        <begin position="133"/>
        <end position="217"/>
    </location>
</feature>
<name>A0A3N4KS83_9PEZI</name>
<keyword evidence="3" id="KW-1185">Reference proteome</keyword>
<sequence>MRPRPTTNQPRSAPVSPLYPGVSPQMNAALVDDSHTAYSLACRMGAQRNNEQIRALRLEMFTYAASIGLQVVLPWSALKDHYPVLLEGYMDNIATHFHARYGWDRELCEELLGNIFTSRELRRAAGFPTEEGYDQIISARPGSQTARVVEPPVRSTPVPPPAVSPAPALASPAIACQGGDHAPAGSAGVPEADSMDIDSPPVKTGPSDEAPNSVDGSPVIFRKNVQDLNFLDPASIAAAGRQLGLDSEREPFSQEHANLPTDGAREQPAVKVSVGPINDLTALFPKPTYVQPPPMLPPLRPRATTVLNFYFPDAEEACFALTPDDNYDVFLELIRNRTVGLVWSPNEKSWYKLSCKNNYDGMWLIVRPGSTDIFLDWVKIYQDIVLEGNSSYKLRCYSICN</sequence>
<dbReference type="Proteomes" id="UP000277580">
    <property type="component" value="Unassembled WGS sequence"/>
</dbReference>